<comment type="caution">
    <text evidence="2">The sequence shown here is derived from an EMBL/GenBank/DDBJ whole genome shotgun (WGS) entry which is preliminary data.</text>
</comment>
<keyword evidence="3" id="KW-1185">Reference proteome</keyword>
<name>M2U884_9SPHN</name>
<gene>
    <name evidence="2" type="ORF">C725_0123</name>
</gene>
<dbReference type="EMBL" id="AMRV01000001">
    <property type="protein sequence ID" value="EMD84193.1"/>
    <property type="molecule type" value="Genomic_DNA"/>
</dbReference>
<dbReference type="AlphaFoldDB" id="M2U884"/>
<keyword evidence="1" id="KW-0175">Coiled coil</keyword>
<reference evidence="2 3" key="1">
    <citation type="journal article" date="2013" name="Genome Announc.">
        <title>Draft Genome Sequence of Strain JLT2015T, Belonging to the Family Sphingomonadaceae of the Alphaproteobacteria.</title>
        <authorList>
            <person name="Tang K."/>
            <person name="Liu K."/>
            <person name="Li S."/>
            <person name="Jiao N."/>
        </authorList>
    </citation>
    <scope>NUCLEOTIDE SEQUENCE [LARGE SCALE GENOMIC DNA]</scope>
    <source>
        <strain evidence="2 3">JLT2015</strain>
    </source>
</reference>
<sequence length="105" mass="11481">MTPLARHFDDIDLIVAQQEEFVRQGQIASAAHCLPLIEAHVRQLASTAAQYGSGRESAERLQRISGRYTAMQQQIEQQKAAVESALGQAAGRARRARSYAVAEAC</sequence>
<proteinExistence type="predicted"/>
<accession>M2U884</accession>
<evidence type="ECO:0000313" key="2">
    <source>
        <dbReference type="EMBL" id="EMD84193.1"/>
    </source>
</evidence>
<organism evidence="2 3">
    <name type="scientific">Pacificimonas flava</name>
    <dbReference type="NCBI Taxonomy" id="1234595"/>
    <lineage>
        <taxon>Bacteria</taxon>
        <taxon>Pseudomonadati</taxon>
        <taxon>Pseudomonadota</taxon>
        <taxon>Alphaproteobacteria</taxon>
        <taxon>Sphingomonadales</taxon>
        <taxon>Sphingosinicellaceae</taxon>
        <taxon>Pacificimonas</taxon>
    </lineage>
</organism>
<protein>
    <submittedName>
        <fullName evidence="2">Uncharacterized protein</fullName>
    </submittedName>
</protein>
<evidence type="ECO:0000256" key="1">
    <source>
        <dbReference type="SAM" id="Coils"/>
    </source>
</evidence>
<dbReference type="Proteomes" id="UP000011717">
    <property type="component" value="Unassembled WGS sequence"/>
</dbReference>
<dbReference type="RefSeq" id="WP_008599502.1">
    <property type="nucleotide sequence ID" value="NZ_AMRV01000001.1"/>
</dbReference>
<evidence type="ECO:0000313" key="3">
    <source>
        <dbReference type="Proteomes" id="UP000011717"/>
    </source>
</evidence>
<feature type="coiled-coil region" evidence="1">
    <location>
        <begin position="61"/>
        <end position="88"/>
    </location>
</feature>